<keyword evidence="3" id="KW-0560">Oxidoreductase</keyword>
<keyword evidence="6" id="KW-1185">Reference proteome</keyword>
<dbReference type="InterPro" id="IPR013154">
    <property type="entry name" value="ADH-like_N"/>
</dbReference>
<dbReference type="PANTHER" id="PTHR45348:SF7">
    <property type="entry name" value="ZINC BINDING OXIDOREDUCTASE, PUTATIVE-RELATED"/>
    <property type="match status" value="1"/>
</dbReference>
<evidence type="ECO:0000313" key="6">
    <source>
        <dbReference type="Proteomes" id="UP001521785"/>
    </source>
</evidence>
<dbReference type="PANTHER" id="PTHR45348">
    <property type="entry name" value="HYPOTHETICAL OXIDOREDUCTASE (EUROFUNG)"/>
    <property type="match status" value="1"/>
</dbReference>
<dbReference type="Proteomes" id="UP001521785">
    <property type="component" value="Unassembled WGS sequence"/>
</dbReference>
<evidence type="ECO:0000256" key="1">
    <source>
        <dbReference type="ARBA" id="ARBA00008072"/>
    </source>
</evidence>
<dbReference type="SMART" id="SM00829">
    <property type="entry name" value="PKS_ER"/>
    <property type="match status" value="1"/>
</dbReference>
<sequence length="393" mass="42384">MKALILHAEEQTATLKEIPPPTPSPTEILLAVKAIALNPIGPLYVRHPLAPTGRTIGSDFAGTVLSTGPSVPSHSGLRPGSRVAGFLQGACSVNDRAGAFAERASIDWDLVWKVPDEMSFEDACGVSLVALTAAQGLWFRLGLRAPFAYNRAAALEEHPAWTWLAAEQLQVPDTIEFFIYGASTAVGLYAAQMVWISAGLAGGKVRLVGAAGKARWEMLKGMPFGYDHLVDYHDEDWPAQIRGLAGDGGVHFAYDCVSEGSSVEKVSSILSSNGRSAVVRSRAGGAWHAGELRFEPIYGAVWEGLGEEVQYQGMVVKRSPAARDFAVAFYEWLGQAMGSSLRPVPIRRMPGGLSKVVEDGFLLLGSGKMDERKVERSEEWMKPLSAEKLVYTI</sequence>
<dbReference type="Pfam" id="PF00107">
    <property type="entry name" value="ADH_zinc_N"/>
    <property type="match status" value="1"/>
</dbReference>
<evidence type="ECO:0000313" key="5">
    <source>
        <dbReference type="EMBL" id="KAL1591996.1"/>
    </source>
</evidence>
<dbReference type="InterPro" id="IPR036291">
    <property type="entry name" value="NAD(P)-bd_dom_sf"/>
</dbReference>
<reference evidence="5 6" key="1">
    <citation type="submission" date="2024-02" db="EMBL/GenBank/DDBJ databases">
        <title>De novo assembly and annotation of 12 fungi associated with fruit tree decline syndrome in Ontario, Canada.</title>
        <authorList>
            <person name="Sulman M."/>
            <person name="Ellouze W."/>
            <person name="Ilyukhin E."/>
        </authorList>
    </citation>
    <scope>NUCLEOTIDE SEQUENCE [LARGE SCALE GENOMIC DNA]</scope>
    <source>
        <strain evidence="5 6">M42-189</strain>
    </source>
</reference>
<comment type="caution">
    <text evidence="5">The sequence shown here is derived from an EMBL/GenBank/DDBJ whole genome shotgun (WGS) entry which is preliminary data.</text>
</comment>
<name>A0ABR3QIL2_9PLEO</name>
<evidence type="ECO:0000256" key="3">
    <source>
        <dbReference type="ARBA" id="ARBA00023002"/>
    </source>
</evidence>
<organism evidence="5 6">
    <name type="scientific">Paraconiothyrium brasiliense</name>
    <dbReference type="NCBI Taxonomy" id="300254"/>
    <lineage>
        <taxon>Eukaryota</taxon>
        <taxon>Fungi</taxon>
        <taxon>Dikarya</taxon>
        <taxon>Ascomycota</taxon>
        <taxon>Pezizomycotina</taxon>
        <taxon>Dothideomycetes</taxon>
        <taxon>Pleosporomycetidae</taxon>
        <taxon>Pleosporales</taxon>
        <taxon>Massarineae</taxon>
        <taxon>Didymosphaeriaceae</taxon>
        <taxon>Paraconiothyrium</taxon>
    </lineage>
</organism>
<dbReference type="InterPro" id="IPR011032">
    <property type="entry name" value="GroES-like_sf"/>
</dbReference>
<evidence type="ECO:0000259" key="4">
    <source>
        <dbReference type="SMART" id="SM00829"/>
    </source>
</evidence>
<dbReference type="Gene3D" id="3.90.180.10">
    <property type="entry name" value="Medium-chain alcohol dehydrogenases, catalytic domain"/>
    <property type="match status" value="1"/>
</dbReference>
<dbReference type="Gene3D" id="3.40.50.720">
    <property type="entry name" value="NAD(P)-binding Rossmann-like Domain"/>
    <property type="match status" value="1"/>
</dbReference>
<evidence type="ECO:0000256" key="2">
    <source>
        <dbReference type="ARBA" id="ARBA00011245"/>
    </source>
</evidence>
<comment type="subunit">
    <text evidence="2">Monomer.</text>
</comment>
<dbReference type="InterPro" id="IPR013149">
    <property type="entry name" value="ADH-like_C"/>
</dbReference>
<gene>
    <name evidence="5" type="ORF">SLS60_011588</name>
</gene>
<dbReference type="SUPFAM" id="SSF50129">
    <property type="entry name" value="GroES-like"/>
    <property type="match status" value="1"/>
</dbReference>
<dbReference type="InterPro" id="IPR020843">
    <property type="entry name" value="ER"/>
</dbReference>
<dbReference type="EMBL" id="JAKJXO020000022">
    <property type="protein sequence ID" value="KAL1591996.1"/>
    <property type="molecule type" value="Genomic_DNA"/>
</dbReference>
<protein>
    <recommendedName>
        <fullName evidence="4">Enoyl reductase (ER) domain-containing protein</fullName>
    </recommendedName>
</protein>
<accession>A0ABR3QIL2</accession>
<feature type="domain" description="Enoyl reductase (ER)" evidence="4">
    <location>
        <begin position="8"/>
        <end position="337"/>
    </location>
</feature>
<proteinExistence type="inferred from homology"/>
<dbReference type="SUPFAM" id="SSF51735">
    <property type="entry name" value="NAD(P)-binding Rossmann-fold domains"/>
    <property type="match status" value="1"/>
</dbReference>
<comment type="similarity">
    <text evidence="1">Belongs to the zinc-containing alcohol dehydrogenase family.</text>
</comment>
<dbReference type="Pfam" id="PF08240">
    <property type="entry name" value="ADH_N"/>
    <property type="match status" value="1"/>
</dbReference>
<dbReference type="InterPro" id="IPR047122">
    <property type="entry name" value="Trans-enoyl_RdTase-like"/>
</dbReference>
<dbReference type="CDD" id="cd08249">
    <property type="entry name" value="enoyl_reductase_like"/>
    <property type="match status" value="1"/>
</dbReference>